<reference evidence="6" key="2">
    <citation type="submission" date="2025-08" db="UniProtKB">
        <authorList>
            <consortium name="Ensembl"/>
        </authorList>
    </citation>
    <scope>IDENTIFICATION</scope>
</reference>
<evidence type="ECO:0000313" key="7">
    <source>
        <dbReference type="Proteomes" id="UP000265100"/>
    </source>
</evidence>
<proteinExistence type="inferred from homology"/>
<dbReference type="OrthoDB" id="447129at2759"/>
<dbReference type="InterPro" id="IPR001126">
    <property type="entry name" value="UmuC"/>
</dbReference>
<dbReference type="InterPro" id="IPR025527">
    <property type="entry name" value="HUWE1/Rev1_UBM"/>
</dbReference>
<dbReference type="SUPFAM" id="SSF56672">
    <property type="entry name" value="DNA/RNA polymerases"/>
    <property type="match status" value="1"/>
</dbReference>
<dbReference type="PIRSF" id="PIRSF036603">
    <property type="entry name" value="DPol_eta"/>
    <property type="match status" value="1"/>
</dbReference>
<dbReference type="Gene3D" id="1.10.150.20">
    <property type="entry name" value="5' to 3' exonuclease, C-terminal subdomain"/>
    <property type="match status" value="1"/>
</dbReference>
<name>A0A3P8QM53_ASTCA</name>
<organism evidence="6 7">
    <name type="scientific">Astatotilapia calliptera</name>
    <name type="common">Eastern happy</name>
    <name type="synonym">Chromis callipterus</name>
    <dbReference type="NCBI Taxonomy" id="8154"/>
    <lineage>
        <taxon>Eukaryota</taxon>
        <taxon>Metazoa</taxon>
        <taxon>Chordata</taxon>
        <taxon>Craniata</taxon>
        <taxon>Vertebrata</taxon>
        <taxon>Euteleostomi</taxon>
        <taxon>Actinopterygii</taxon>
        <taxon>Neopterygii</taxon>
        <taxon>Teleostei</taxon>
        <taxon>Neoteleostei</taxon>
        <taxon>Acanthomorphata</taxon>
        <taxon>Ovalentaria</taxon>
        <taxon>Cichlomorphae</taxon>
        <taxon>Cichliformes</taxon>
        <taxon>Cichlidae</taxon>
        <taxon>African cichlids</taxon>
        <taxon>Pseudocrenilabrinae</taxon>
        <taxon>Haplochromini</taxon>
        <taxon>Astatotilapia</taxon>
    </lineage>
</organism>
<protein>
    <recommendedName>
        <fullName evidence="5">UmuC domain-containing protein</fullName>
    </recommendedName>
</protein>
<dbReference type="InterPro" id="IPR043502">
    <property type="entry name" value="DNA/RNA_pol_sf"/>
</dbReference>
<feature type="region of interest" description="Disordered" evidence="4">
    <location>
        <begin position="574"/>
        <end position="650"/>
    </location>
</feature>
<dbReference type="Gene3D" id="3.30.70.270">
    <property type="match status" value="1"/>
</dbReference>
<dbReference type="AlphaFoldDB" id="A0A3P8QM53"/>
<dbReference type="PANTHER" id="PTHR46404">
    <property type="entry name" value="DNA POLYMERASE IOTA"/>
    <property type="match status" value="1"/>
</dbReference>
<feature type="compositionally biased region" description="Low complexity" evidence="4">
    <location>
        <begin position="574"/>
        <end position="588"/>
    </location>
</feature>
<dbReference type="GO" id="GO:0003684">
    <property type="term" value="F:damaged DNA binding"/>
    <property type="evidence" value="ECO:0007669"/>
    <property type="project" value="InterPro"/>
</dbReference>
<evidence type="ECO:0000256" key="3">
    <source>
        <dbReference type="ARBA" id="ARBA00022679"/>
    </source>
</evidence>
<evidence type="ECO:0000313" key="6">
    <source>
        <dbReference type="Ensembl" id="ENSACLP00000030261.1"/>
    </source>
</evidence>
<dbReference type="Pfam" id="PF00817">
    <property type="entry name" value="IMS"/>
    <property type="match status" value="1"/>
</dbReference>
<dbReference type="SUPFAM" id="SSF100879">
    <property type="entry name" value="Lesion bypass DNA polymerase (Y-family), little finger domain"/>
    <property type="match status" value="1"/>
</dbReference>
<dbReference type="FunFam" id="3.40.1170.60:FF:000006">
    <property type="entry name" value="DNA polymerase iota"/>
    <property type="match status" value="1"/>
</dbReference>
<dbReference type="OMA" id="DCEFPGN"/>
<dbReference type="Proteomes" id="UP000265100">
    <property type="component" value="Chromosome 12"/>
</dbReference>
<evidence type="ECO:0000256" key="1">
    <source>
        <dbReference type="ARBA" id="ARBA00010945"/>
    </source>
</evidence>
<feature type="compositionally biased region" description="Low complexity" evidence="4">
    <location>
        <begin position="20"/>
        <end position="34"/>
    </location>
</feature>
<reference evidence="6" key="1">
    <citation type="submission" date="2018-05" db="EMBL/GenBank/DDBJ databases">
        <authorList>
            <person name="Datahose"/>
        </authorList>
    </citation>
    <scope>NUCLEOTIDE SEQUENCE</scope>
</reference>
<dbReference type="Gene3D" id="6.10.250.1630">
    <property type="match status" value="2"/>
</dbReference>
<dbReference type="FunFam" id="3.30.1490.100:FF:000003">
    <property type="entry name" value="Polymerase (DNA directed) iota"/>
    <property type="match status" value="1"/>
</dbReference>
<feature type="compositionally biased region" description="Polar residues" evidence="4">
    <location>
        <begin position="611"/>
        <end position="623"/>
    </location>
</feature>
<dbReference type="GeneTree" id="ENSGT00940000159487"/>
<dbReference type="Gene3D" id="3.30.1490.100">
    <property type="entry name" value="DNA polymerase, Y-family, little finger domain"/>
    <property type="match status" value="1"/>
</dbReference>
<dbReference type="Pfam" id="PF14377">
    <property type="entry name" value="UBM"/>
    <property type="match status" value="2"/>
</dbReference>
<dbReference type="Pfam" id="PF21999">
    <property type="entry name" value="IMS_HHH_1"/>
    <property type="match status" value="1"/>
</dbReference>
<dbReference type="GeneID" id="113034411"/>
<evidence type="ECO:0000256" key="4">
    <source>
        <dbReference type="SAM" id="MobiDB-lite"/>
    </source>
</evidence>
<dbReference type="GO" id="GO:0006281">
    <property type="term" value="P:DNA repair"/>
    <property type="evidence" value="ECO:0007669"/>
    <property type="project" value="InterPro"/>
</dbReference>
<feature type="region of interest" description="Disordered" evidence="4">
    <location>
        <begin position="1"/>
        <end position="35"/>
    </location>
</feature>
<keyword evidence="2" id="KW-0237">DNA synthesis</keyword>
<dbReference type="Bgee" id="ENSACLG00000020505">
    <property type="expression patterns" value="Expressed in muscle tissue and 6 other cell types or tissues"/>
</dbReference>
<sequence>MENSEDEEDENEWRNSFVDSPTHSPPAAAASGPSISKTRVPAHKVILHFDLDCFYAQVEMIRNPALREVPLGIQQKYIIVTCNYVARERGVNKLMSVTDAKEKCPELVLVKGEDLTHYREMSYKMTELLMSYCPLVERLGFDENFMDVTEMVEQRLAQLVKSEDFSFKGHVYNHPSADVKASNYPRLALGSHIAAELREAVHSKLGLTGCAGIATNKLLAKLVSGTFKPNQQTTLLPENISDIMGCLSSVRKVPGVGHQTAKRLQALGLVSVKDLQLCPLNDLAKEFGSPTAQRLKNLSLGVDDSPVTCTGAPQSLSDEDSFKKMSSTKEVSEKTQQLLSSLVERMRKDGRQPQTFRLTIRKYTTTNKWFSRESRQCPIPNHIGQKISSGSSDDAVMQLLPLAMKLFYRMVDCGAPFHLTLINVCFSNLQTRAAAVTGKGSITSFFSQSTSPKKSQAVLSQCQCVDSSQGIDMDHQFGTDGMITQHNKQPAIQSSSSSSSSEAPLHGLRWKQNSAVIVEETRNASCSTAGCDPDETANAVTRLPPNVDPEVFKLLPEDIQKELLSPAYVSSLYSTSSSQSGTDVPSTSKSKLPETLTDSESISDTKDAANKLNSSNRVTTVNHQGKAGTSAFPEEEVMEEGGLSFPRLSDCEFPGNVDPKVFSELPPDVQRELMSEWKQQKPILKTSSSKKPGKSLMSKDRKAPGKGSQANNLFKYFKPS</sequence>
<dbReference type="InterPro" id="IPR036775">
    <property type="entry name" value="DNA_pol_Y-fam_lit_finger_sf"/>
</dbReference>
<feature type="region of interest" description="Disordered" evidence="4">
    <location>
        <begin position="672"/>
        <end position="720"/>
    </location>
</feature>
<evidence type="ECO:0000256" key="2">
    <source>
        <dbReference type="ARBA" id="ARBA00022634"/>
    </source>
</evidence>
<dbReference type="Pfam" id="PF11799">
    <property type="entry name" value="IMS_C"/>
    <property type="match status" value="1"/>
</dbReference>
<dbReference type="Gene3D" id="3.40.1170.60">
    <property type="match status" value="1"/>
</dbReference>
<reference evidence="6" key="3">
    <citation type="submission" date="2025-09" db="UniProtKB">
        <authorList>
            <consortium name="Ensembl"/>
        </authorList>
    </citation>
    <scope>IDENTIFICATION</scope>
</reference>
<dbReference type="InterPro" id="IPR017961">
    <property type="entry name" value="DNA_pol_Y-fam_little_finger"/>
</dbReference>
<dbReference type="PROSITE" id="PS50173">
    <property type="entry name" value="UMUC"/>
    <property type="match status" value="1"/>
</dbReference>
<accession>A0A3P8QM53</accession>
<keyword evidence="7" id="KW-1185">Reference proteome</keyword>
<evidence type="ECO:0000259" key="5">
    <source>
        <dbReference type="PROSITE" id="PS50173"/>
    </source>
</evidence>
<dbReference type="FunFam" id="3.30.70.270:FF:000013">
    <property type="entry name" value="Polymerase (DNA directed) iota"/>
    <property type="match status" value="1"/>
</dbReference>
<dbReference type="PANTHER" id="PTHR46404:SF1">
    <property type="entry name" value="DNA POLYMERASE IOTA"/>
    <property type="match status" value="1"/>
</dbReference>
<dbReference type="STRING" id="8154.ENSACLP00000030261"/>
<dbReference type="InterPro" id="IPR043128">
    <property type="entry name" value="Rev_trsase/Diguanyl_cyclase"/>
</dbReference>
<dbReference type="InterPro" id="IPR053848">
    <property type="entry name" value="IMS_HHH_1"/>
</dbReference>
<dbReference type="GO" id="GO:0003887">
    <property type="term" value="F:DNA-directed DNA polymerase activity"/>
    <property type="evidence" value="ECO:0007669"/>
    <property type="project" value="InterPro"/>
</dbReference>
<dbReference type="GO" id="GO:0019985">
    <property type="term" value="P:translesion synthesis"/>
    <property type="evidence" value="ECO:0007669"/>
    <property type="project" value="TreeGrafter"/>
</dbReference>
<keyword evidence="3" id="KW-0808">Transferase</keyword>
<comment type="similarity">
    <text evidence="1">Belongs to the DNA polymerase type-Y family.</text>
</comment>
<feature type="domain" description="UmuC" evidence="5">
    <location>
        <begin position="46"/>
        <end position="257"/>
    </location>
</feature>
<dbReference type="Ensembl" id="ENSACLT00000030970.2">
    <property type="protein sequence ID" value="ENSACLP00000030261.1"/>
    <property type="gene ID" value="ENSACLG00000020505.2"/>
</dbReference>
<dbReference type="RefSeq" id="XP_026044726.1">
    <property type="nucleotide sequence ID" value="XM_026188941.1"/>
</dbReference>
<gene>
    <name evidence="6" type="primary">POLI</name>
</gene>
<feature type="compositionally biased region" description="Acidic residues" evidence="4">
    <location>
        <begin position="1"/>
        <end position="11"/>
    </location>
</feature>